<evidence type="ECO:0000313" key="2">
    <source>
        <dbReference type="Proteomes" id="UP001168877"/>
    </source>
</evidence>
<gene>
    <name evidence="1" type="ORF">LWI29_026917</name>
</gene>
<accession>A0AA39T0F8</accession>
<dbReference type="AlphaFoldDB" id="A0AA39T0F8"/>
<proteinExistence type="predicted"/>
<evidence type="ECO:0000313" key="1">
    <source>
        <dbReference type="EMBL" id="KAK0601729.1"/>
    </source>
</evidence>
<reference evidence="1" key="2">
    <citation type="submission" date="2023-06" db="EMBL/GenBank/DDBJ databases">
        <authorList>
            <person name="Swenson N.G."/>
            <person name="Wegrzyn J.L."/>
            <person name="Mcevoy S.L."/>
        </authorList>
    </citation>
    <scope>NUCLEOTIDE SEQUENCE</scope>
    <source>
        <strain evidence="1">NS2018</strain>
        <tissue evidence="1">Leaf</tissue>
    </source>
</reference>
<protein>
    <submittedName>
        <fullName evidence="1">Uncharacterized protein</fullName>
    </submittedName>
</protein>
<name>A0AA39T0F8_ACESA</name>
<reference evidence="1" key="1">
    <citation type="journal article" date="2022" name="Plant J.">
        <title>Strategies of tolerance reflected in two North American maple genomes.</title>
        <authorList>
            <person name="McEvoy S.L."/>
            <person name="Sezen U.U."/>
            <person name="Trouern-Trend A."/>
            <person name="McMahon S.M."/>
            <person name="Schaberg P.G."/>
            <person name="Yang J."/>
            <person name="Wegrzyn J.L."/>
            <person name="Swenson N.G."/>
        </authorList>
    </citation>
    <scope>NUCLEOTIDE SEQUENCE</scope>
    <source>
        <strain evidence="1">NS2018</strain>
    </source>
</reference>
<keyword evidence="2" id="KW-1185">Reference proteome</keyword>
<dbReference type="EMBL" id="JAUESC010000003">
    <property type="protein sequence ID" value="KAK0601729.1"/>
    <property type="molecule type" value="Genomic_DNA"/>
</dbReference>
<sequence length="150" mass="17617">MSFDLKRTRTSFEEEDVKTNFYLKRTGTSFEEEEKKKKKNLGLEIGILKRRDEMFSVSNLRREEECYTDLALEEYLLALIWYEETVEDKIIQIDISDEDLDSVLDRCDLICGSLGYEEKPESAAFLLKEHGWEVVTPTTSEDMLSSFYPQ</sequence>
<dbReference type="Proteomes" id="UP001168877">
    <property type="component" value="Unassembled WGS sequence"/>
</dbReference>
<comment type="caution">
    <text evidence="1">The sequence shown here is derived from an EMBL/GenBank/DDBJ whole genome shotgun (WGS) entry which is preliminary data.</text>
</comment>
<organism evidence="1 2">
    <name type="scientific">Acer saccharum</name>
    <name type="common">Sugar maple</name>
    <dbReference type="NCBI Taxonomy" id="4024"/>
    <lineage>
        <taxon>Eukaryota</taxon>
        <taxon>Viridiplantae</taxon>
        <taxon>Streptophyta</taxon>
        <taxon>Embryophyta</taxon>
        <taxon>Tracheophyta</taxon>
        <taxon>Spermatophyta</taxon>
        <taxon>Magnoliopsida</taxon>
        <taxon>eudicotyledons</taxon>
        <taxon>Gunneridae</taxon>
        <taxon>Pentapetalae</taxon>
        <taxon>rosids</taxon>
        <taxon>malvids</taxon>
        <taxon>Sapindales</taxon>
        <taxon>Sapindaceae</taxon>
        <taxon>Hippocastanoideae</taxon>
        <taxon>Acereae</taxon>
        <taxon>Acer</taxon>
    </lineage>
</organism>